<dbReference type="RefSeq" id="WP_011323027.1">
    <property type="nucleotide sequence ID" value="NC_007426.1"/>
</dbReference>
<protein>
    <submittedName>
        <fullName evidence="1">TRAP-type transport system periplasmic substrate-binding protein</fullName>
    </submittedName>
</protein>
<dbReference type="InterPro" id="IPR006311">
    <property type="entry name" value="TAT_signal"/>
</dbReference>
<dbReference type="EnsemblBacteria" id="CAI49402">
    <property type="protein sequence ID" value="CAI49402"/>
    <property type="gene ID" value="NP_2622A"/>
</dbReference>
<accession>A0A1U7EWE1</accession>
<dbReference type="HOGENOM" id="CLU_798367_0_0_2"/>
<evidence type="ECO:0000313" key="1">
    <source>
        <dbReference type="EMBL" id="CAI49402.1"/>
    </source>
</evidence>
<keyword evidence="2" id="KW-1185">Reference proteome</keyword>
<dbReference type="STRING" id="348780.NP_2622A"/>
<evidence type="ECO:0000313" key="2">
    <source>
        <dbReference type="Proteomes" id="UP000002698"/>
    </source>
</evidence>
<gene>
    <name evidence="1" type="primary">tp54a</name>
    <name evidence="1" type="ordered locus">NP_2622A</name>
</gene>
<dbReference type="Proteomes" id="UP000002698">
    <property type="component" value="Chromosome"/>
</dbReference>
<dbReference type="InterPro" id="IPR011852">
    <property type="entry name" value="TRAP_TAXI"/>
</dbReference>
<dbReference type="PROSITE" id="PS51318">
    <property type="entry name" value="TAT"/>
    <property type="match status" value="1"/>
</dbReference>
<sequence>MDPQSSSQSVRMSRRSVLGAVGAGATAALAGCSGGQDGDPLRMRTSTEGTTAYAANQGIAAVINEHTDEIFAEAQTSPGTEANLGALSNEEAEMVYLQNWSAHEIAQGIGQIGDLDFQVAQVFHYYDLPWFFCTATDDIESLSDIESDHSVSPTPEGSGTAPALEHALDIATDGYERQSITYGEQGSAMQEGRLDVGAGTYLNFDIEPGWLQEMMSTVDLTILDVEDGTVDAWEDDDRLLIESFPGSDLEAGEATPAAVPETVYCPTFAYNFVSRADLDYDLVYEFLTVMHEHRMELEEYSAVLASLEDEAFWVENAYDDIPFHPAAADFYEEIGVWSDEFERADES</sequence>
<dbReference type="PANTHER" id="PTHR42941:SF1">
    <property type="entry name" value="SLL1037 PROTEIN"/>
    <property type="match status" value="1"/>
</dbReference>
<reference evidence="1 2" key="1">
    <citation type="journal article" date="2005" name="Genome Res.">
        <title>Living with two extremes: conclusions from the genome sequence of Natronomonas pharaonis.</title>
        <authorList>
            <person name="Falb M."/>
            <person name="Pfeiffer F."/>
            <person name="Palm P."/>
            <person name="Rodewald K."/>
            <person name="Hickmann V."/>
            <person name="Tittor J."/>
            <person name="Oesterhelt D."/>
        </authorList>
    </citation>
    <scope>NUCLEOTIDE SEQUENCE [LARGE SCALE GENOMIC DNA]</scope>
    <source>
        <strain evidence="2">ATCC 35678 / DSM 2160 / CIP 103997 / JCM 8858 / NBRC 14720 / NCIMB 2260 / Gabara</strain>
    </source>
</reference>
<dbReference type="PANTHER" id="PTHR42941">
    <property type="entry name" value="SLL1037 PROTEIN"/>
    <property type="match status" value="1"/>
</dbReference>
<dbReference type="eggNOG" id="arCOG01802">
    <property type="taxonomic scope" value="Archaea"/>
</dbReference>
<dbReference type="EMBL" id="CR936257">
    <property type="protein sequence ID" value="CAI49402.1"/>
    <property type="molecule type" value="Genomic_DNA"/>
</dbReference>
<dbReference type="KEGG" id="nph:NP_2622A"/>
<organism evidence="1 2">
    <name type="scientific">Natronomonas pharaonis (strain ATCC 35678 / DSM 2160 / CIP 103997 / JCM 8858 / NBRC 14720 / NCIMB 2260 / Gabara)</name>
    <name type="common">Halobacterium pharaonis</name>
    <dbReference type="NCBI Taxonomy" id="348780"/>
    <lineage>
        <taxon>Archaea</taxon>
        <taxon>Methanobacteriati</taxon>
        <taxon>Methanobacteriota</taxon>
        <taxon>Stenosarchaea group</taxon>
        <taxon>Halobacteria</taxon>
        <taxon>Halobacteriales</taxon>
        <taxon>Natronomonadaceae</taxon>
        <taxon>Natronomonas</taxon>
    </lineage>
</organism>
<dbReference type="AlphaFoldDB" id="A0A1U7EWE1"/>
<proteinExistence type="predicted"/>
<dbReference type="Pfam" id="PF16868">
    <property type="entry name" value="NMT1_3"/>
    <property type="match status" value="1"/>
</dbReference>
<name>A0A1U7EWE1_NATPD</name>
<dbReference type="SUPFAM" id="SSF53850">
    <property type="entry name" value="Periplasmic binding protein-like II"/>
    <property type="match status" value="1"/>
</dbReference>
<dbReference type="Gene3D" id="3.40.190.10">
    <property type="entry name" value="Periplasmic binding protein-like II"/>
    <property type="match status" value="2"/>
</dbReference>
<dbReference type="GeneID" id="3703342"/>
<dbReference type="NCBIfam" id="TIGR02122">
    <property type="entry name" value="TRAP_TAXI"/>
    <property type="match status" value="1"/>
</dbReference>